<accession>A0A0D7X6N6</accession>
<protein>
    <submittedName>
        <fullName evidence="1">Uncharacterized protein</fullName>
    </submittedName>
</protein>
<comment type="caution">
    <text evidence="1">The sequence shown here is derived from an EMBL/GenBank/DDBJ whole genome shotgun (WGS) entry which is preliminary data.</text>
</comment>
<reference evidence="1 2" key="1">
    <citation type="submission" date="2014-11" db="EMBL/GenBank/DDBJ databases">
        <title>Draft Genome Sequences of Paenibacillus polymyxa NRRL B-30509 and Paenibacillus terrae NRRL B-30644, Strains from a Poultry Environment that Produce Tridecaptin A and Paenicidins.</title>
        <authorList>
            <person name="van Belkum M.J."/>
            <person name="Lohans C.T."/>
            <person name="Vederas J.C."/>
        </authorList>
    </citation>
    <scope>NUCLEOTIDE SEQUENCE [LARGE SCALE GENOMIC DNA]</scope>
    <source>
        <strain evidence="1 2">NRRL B-30644</strain>
    </source>
</reference>
<evidence type="ECO:0000313" key="2">
    <source>
        <dbReference type="Proteomes" id="UP000032534"/>
    </source>
</evidence>
<sequence>MERGGLSIQNRITESAKRIHEIRNSVVTDRLRLVVEATHGSPRAETVEIRLYEQNISVRERSFQVMGT</sequence>
<dbReference type="Proteomes" id="UP000032534">
    <property type="component" value="Unassembled WGS sequence"/>
</dbReference>
<dbReference type="EMBL" id="JTHP01000003">
    <property type="protein sequence ID" value="KJD47046.1"/>
    <property type="molecule type" value="Genomic_DNA"/>
</dbReference>
<dbReference type="RefSeq" id="WP_044644635.1">
    <property type="nucleotide sequence ID" value="NZ_JTHP01000003.1"/>
</dbReference>
<name>A0A0D7X6N6_9BACL</name>
<keyword evidence="2" id="KW-1185">Reference proteome</keyword>
<dbReference type="OrthoDB" id="9780658at2"/>
<dbReference type="PATRIC" id="fig|159743.3.peg.532"/>
<proteinExistence type="predicted"/>
<evidence type="ECO:0000313" key="1">
    <source>
        <dbReference type="EMBL" id="KJD47046.1"/>
    </source>
</evidence>
<gene>
    <name evidence="1" type="ORF">QD47_02485</name>
</gene>
<dbReference type="AlphaFoldDB" id="A0A0D7X6N6"/>
<organism evidence="1 2">
    <name type="scientific">Paenibacillus terrae</name>
    <dbReference type="NCBI Taxonomy" id="159743"/>
    <lineage>
        <taxon>Bacteria</taxon>
        <taxon>Bacillati</taxon>
        <taxon>Bacillota</taxon>
        <taxon>Bacilli</taxon>
        <taxon>Bacillales</taxon>
        <taxon>Paenibacillaceae</taxon>
        <taxon>Paenibacillus</taxon>
    </lineage>
</organism>